<evidence type="ECO:0000313" key="1">
    <source>
        <dbReference type="EMBL" id="SPP93043.1"/>
    </source>
</evidence>
<protein>
    <submittedName>
        <fullName evidence="1">Uncharacterized protein</fullName>
    </submittedName>
</protein>
<gene>
    <name evidence="1" type="ORF">BRAD3257_1937</name>
</gene>
<name>A0A2U3PV71_9BRAD</name>
<dbReference type="EMBL" id="LS398110">
    <property type="protein sequence ID" value="SPP93043.1"/>
    <property type="molecule type" value="Genomic_DNA"/>
</dbReference>
<proteinExistence type="predicted"/>
<dbReference type="Proteomes" id="UP000246085">
    <property type="component" value="Chromosome BRAD3257"/>
</dbReference>
<organism evidence="1 2">
    <name type="scientific">Bradyrhizobium vignae</name>
    <dbReference type="NCBI Taxonomy" id="1549949"/>
    <lineage>
        <taxon>Bacteria</taxon>
        <taxon>Pseudomonadati</taxon>
        <taxon>Pseudomonadota</taxon>
        <taxon>Alphaproteobacteria</taxon>
        <taxon>Hyphomicrobiales</taxon>
        <taxon>Nitrobacteraceae</taxon>
        <taxon>Bradyrhizobium</taxon>
    </lineage>
</organism>
<sequence length="325" mass="37620">MLTAADRDQLIGLYARHCVADIDLVVEFRDLCKHLGADLHFAAERDRVERAKIIVEEALEDRPLTERAMVQEAIKLLISTRGDPQLRDLCHRLIAEGYSGLWSPSHRMAFDAAYQKVQLKNDFFLSFTTRTGSNVGENPINLCYKSFIVSEIGIDAFKRSDRSKTNLLALAAHRLLSQARISGFYFPHSQYDGADTEQKLFDEADSSLVFVQLVQPVMFDRPPNGDNYCFVEWSRVWSRMSESERDLNMIFVVAANDRTELKAIYPFIEYRAWHDDVLRRDAPYLPEVQFANRHKVLYIKSTFREQLVRQIRAAWSRLIDDVPDH</sequence>
<dbReference type="AlphaFoldDB" id="A0A2U3PV71"/>
<reference evidence="1 2" key="1">
    <citation type="submission" date="2018-03" db="EMBL/GenBank/DDBJ databases">
        <authorList>
            <person name="Gully D."/>
        </authorList>
    </citation>
    <scope>NUCLEOTIDE SEQUENCE [LARGE SCALE GENOMIC DNA]</scope>
    <source>
        <strain evidence="1">ORS3257</strain>
    </source>
</reference>
<dbReference type="KEGG" id="bvz:BRAD3257_1937"/>
<accession>A0A2U3PV71</accession>
<evidence type="ECO:0000313" key="2">
    <source>
        <dbReference type="Proteomes" id="UP000246085"/>
    </source>
</evidence>